<evidence type="ECO:0000259" key="2">
    <source>
        <dbReference type="Pfam" id="PF04773"/>
    </source>
</evidence>
<accession>A0A5C5YQ13</accession>
<evidence type="ECO:0000313" key="4">
    <source>
        <dbReference type="Proteomes" id="UP000318478"/>
    </source>
</evidence>
<evidence type="ECO:0000313" key="3">
    <source>
        <dbReference type="EMBL" id="TWT76995.1"/>
    </source>
</evidence>
<feature type="region of interest" description="Disordered" evidence="1">
    <location>
        <begin position="411"/>
        <end position="448"/>
    </location>
</feature>
<dbReference type="InterPro" id="IPR012373">
    <property type="entry name" value="Ferrdict_sens_TM"/>
</dbReference>
<dbReference type="Proteomes" id="UP000318478">
    <property type="component" value="Unassembled WGS sequence"/>
</dbReference>
<dbReference type="PANTHER" id="PTHR30273">
    <property type="entry name" value="PERIPLASMIC SIGNAL SENSOR AND SIGMA FACTOR ACTIVATOR FECR-RELATED"/>
    <property type="match status" value="1"/>
</dbReference>
<reference evidence="3 4" key="1">
    <citation type="submission" date="2019-02" db="EMBL/GenBank/DDBJ databases">
        <title>Deep-cultivation of Planctomycetes and their phenomic and genomic characterization uncovers novel biology.</title>
        <authorList>
            <person name="Wiegand S."/>
            <person name="Jogler M."/>
            <person name="Boedeker C."/>
            <person name="Pinto D."/>
            <person name="Vollmers J."/>
            <person name="Rivas-Marin E."/>
            <person name="Kohn T."/>
            <person name="Peeters S.H."/>
            <person name="Heuer A."/>
            <person name="Rast P."/>
            <person name="Oberbeckmann S."/>
            <person name="Bunk B."/>
            <person name="Jeske O."/>
            <person name="Meyerdierks A."/>
            <person name="Storesund J.E."/>
            <person name="Kallscheuer N."/>
            <person name="Luecker S."/>
            <person name="Lage O.M."/>
            <person name="Pohl T."/>
            <person name="Merkel B.J."/>
            <person name="Hornburger P."/>
            <person name="Mueller R.-W."/>
            <person name="Bruemmer F."/>
            <person name="Labrenz M."/>
            <person name="Spormann A.M."/>
            <person name="Op Den Camp H."/>
            <person name="Overmann J."/>
            <person name="Amann R."/>
            <person name="Jetten M.S.M."/>
            <person name="Mascher T."/>
            <person name="Medema M.H."/>
            <person name="Devos D.P."/>
            <person name="Kaster A.-K."/>
            <person name="Ovreas L."/>
            <person name="Rohde M."/>
            <person name="Galperin M.Y."/>
            <person name="Jogler C."/>
        </authorList>
    </citation>
    <scope>NUCLEOTIDE SEQUENCE [LARGE SCALE GENOMIC DNA]</scope>
    <source>
        <strain evidence="3 4">Pla123a</strain>
    </source>
</reference>
<dbReference type="GO" id="GO:0016989">
    <property type="term" value="F:sigma factor antagonist activity"/>
    <property type="evidence" value="ECO:0007669"/>
    <property type="project" value="TreeGrafter"/>
</dbReference>
<dbReference type="AlphaFoldDB" id="A0A5C5YQ13"/>
<feature type="compositionally biased region" description="Basic and acidic residues" evidence="1">
    <location>
        <begin position="432"/>
        <end position="445"/>
    </location>
</feature>
<dbReference type="PANTHER" id="PTHR30273:SF2">
    <property type="entry name" value="PROTEIN FECR"/>
    <property type="match status" value="1"/>
</dbReference>
<organism evidence="3 4">
    <name type="scientific">Posidoniimonas polymericola</name>
    <dbReference type="NCBI Taxonomy" id="2528002"/>
    <lineage>
        <taxon>Bacteria</taxon>
        <taxon>Pseudomonadati</taxon>
        <taxon>Planctomycetota</taxon>
        <taxon>Planctomycetia</taxon>
        <taxon>Pirellulales</taxon>
        <taxon>Lacipirellulaceae</taxon>
        <taxon>Posidoniimonas</taxon>
    </lineage>
</organism>
<name>A0A5C5YQ13_9BACT</name>
<dbReference type="Gene3D" id="2.60.120.1440">
    <property type="match status" value="1"/>
</dbReference>
<protein>
    <submittedName>
        <fullName evidence="3">FecR protein</fullName>
    </submittedName>
</protein>
<comment type="caution">
    <text evidence="3">The sequence shown here is derived from an EMBL/GenBank/DDBJ whole genome shotgun (WGS) entry which is preliminary data.</text>
</comment>
<keyword evidence="4" id="KW-1185">Reference proteome</keyword>
<dbReference type="Pfam" id="PF04773">
    <property type="entry name" value="FecR"/>
    <property type="match status" value="1"/>
</dbReference>
<proteinExistence type="predicted"/>
<sequence>MPTDESSKPLARLPLLVEAWLSGDRGSTEELQRLLGASRAARSYFVQMLQVEAELEWRYASADQVAQSLTKRSDGSEYPAASIVASQMGYRVDSGFAAVFGRLADSEESAQLWLRLYPLVRATLFACLPTGSDAEACVEELCTRLVDGKVKLATPETLIRETIEAACESIERQANQSSVAAKKAYSRLVRVLLGTGVDLDVVALYDAFDNVIPRMLPAEDLRLLCRRYLLEQSPVDVAESQQLPLADVYKRLANARVQVLTRCAVPPRKPEASGEVRALSLLNLLIDRRLTSEPSSRGQLSRAEAVNGLSEWAAQDDQHREYVLAFALLHEAFNRNLSLHRLLDESKSQSSADYHQVLAEMVHEFEDEPASTIPGLTLRDKPAINRRTVSWLVAVAAAVLLAVGLVRWQTPRPTEQDAPGPALAAREAAAPEAREPNETPTKEELAAPEPVVVASITTALDVANTDVNAPTPYAELPIAGADIHEGQRLQFDQGVVRVLAMTQCEWVLEGPVAVVFHSAERVELERGKIVGHNRSGGRPLVVQAPNAQVEDLGTEFGVSVDNDLATRVAVYEGSVAMTAGTEEKSLSEARPLQIEAQEQAEVTSNGAVPSAATPLQHDREFIRSDELDLRVEEKAGSSEAAKQVAFYELLRTNGLLAYQGFDSENAAQEFSIGFCRPAIRHSDEPQFTGVRRLPDQELLASDELEIPSGGCYFIDLDTSPEGRLARQGLLDAANKLGPRACELWLHWRTKAAVADGKQFDWMGVSLMSGDRRNIDEPLFVGQPNDLDALGVHSFGRDEFRFALDFDQQSPGVQDLKPDDQWHTWALRIRCHGEGSADVDVWCDVPLAELDAVPPQAKSHFDQLQFDRFRVEVSESGATGAGVFDEFIMTSSLGALHASVSNSIELSQK</sequence>
<feature type="domain" description="FecR protein" evidence="2">
    <location>
        <begin position="518"/>
        <end position="575"/>
    </location>
</feature>
<gene>
    <name evidence="3" type="ORF">Pla123a_24200</name>
</gene>
<dbReference type="EMBL" id="SJPO01000005">
    <property type="protein sequence ID" value="TWT76995.1"/>
    <property type="molecule type" value="Genomic_DNA"/>
</dbReference>
<dbReference type="OrthoDB" id="240074at2"/>
<dbReference type="InterPro" id="IPR006860">
    <property type="entry name" value="FecR"/>
</dbReference>
<feature type="compositionally biased region" description="Low complexity" evidence="1">
    <location>
        <begin position="418"/>
        <end position="431"/>
    </location>
</feature>
<evidence type="ECO:0000256" key="1">
    <source>
        <dbReference type="SAM" id="MobiDB-lite"/>
    </source>
</evidence>